<proteinExistence type="predicted"/>
<evidence type="ECO:0000313" key="6">
    <source>
        <dbReference type="Proteomes" id="UP001597116"/>
    </source>
</evidence>
<feature type="modified residue" description="4-aspartylphosphate" evidence="3">
    <location>
        <position position="57"/>
    </location>
</feature>
<dbReference type="SMART" id="SM00448">
    <property type="entry name" value="REC"/>
    <property type="match status" value="1"/>
</dbReference>
<reference evidence="6" key="1">
    <citation type="journal article" date="2019" name="Int. J. Syst. Evol. Microbiol.">
        <title>The Global Catalogue of Microorganisms (GCM) 10K type strain sequencing project: providing services to taxonomists for standard genome sequencing and annotation.</title>
        <authorList>
            <consortium name="The Broad Institute Genomics Platform"/>
            <consortium name="The Broad Institute Genome Sequencing Center for Infectious Disease"/>
            <person name="Wu L."/>
            <person name="Ma J."/>
        </authorList>
    </citation>
    <scope>NUCLEOTIDE SEQUENCE [LARGE SCALE GENOMIC DNA]</scope>
    <source>
        <strain evidence="6">CCUG 55608</strain>
    </source>
</reference>
<dbReference type="EMBL" id="JBHTLP010000011">
    <property type="protein sequence ID" value="MFD1142983.1"/>
    <property type="molecule type" value="Genomic_DNA"/>
</dbReference>
<keyword evidence="6" id="KW-1185">Reference proteome</keyword>
<gene>
    <name evidence="5" type="ORF">ACFQ4C_17790</name>
</gene>
<keyword evidence="2" id="KW-0902">Two-component regulatory system</keyword>
<dbReference type="PANTHER" id="PTHR44591">
    <property type="entry name" value="STRESS RESPONSE REGULATOR PROTEIN 1"/>
    <property type="match status" value="1"/>
</dbReference>
<dbReference type="SUPFAM" id="SSF52172">
    <property type="entry name" value="CheY-like"/>
    <property type="match status" value="1"/>
</dbReference>
<dbReference type="InterPro" id="IPR050595">
    <property type="entry name" value="Bact_response_regulator"/>
</dbReference>
<accession>A0ABW3QFF6</accession>
<dbReference type="PROSITE" id="PS50110">
    <property type="entry name" value="RESPONSE_REGULATORY"/>
    <property type="match status" value="1"/>
</dbReference>
<evidence type="ECO:0000259" key="4">
    <source>
        <dbReference type="PROSITE" id="PS50110"/>
    </source>
</evidence>
<dbReference type="Pfam" id="PF00072">
    <property type="entry name" value="Response_reg"/>
    <property type="match status" value="1"/>
</dbReference>
<sequence>MRKAPKILVVDDDAAHRKLLTYQLTKNGYQVLIANDGLEALDWLRSPTQQPDLIVLDMLMPRFSGLDVLRNLKASSSKLPVILMSAAEWPIAHEGVNLSKPDAFFPKPFSLEKLVAKIEALLQPDPVF</sequence>
<dbReference type="InterPro" id="IPR011006">
    <property type="entry name" value="CheY-like_superfamily"/>
</dbReference>
<protein>
    <submittedName>
        <fullName evidence="5">Response regulator transcription factor</fullName>
    </submittedName>
</protein>
<dbReference type="RefSeq" id="WP_265990801.1">
    <property type="nucleotide sequence ID" value="NZ_CP110973.1"/>
</dbReference>
<comment type="caution">
    <text evidence="5">The sequence shown here is derived from an EMBL/GenBank/DDBJ whole genome shotgun (WGS) entry which is preliminary data.</text>
</comment>
<evidence type="ECO:0000256" key="2">
    <source>
        <dbReference type="ARBA" id="ARBA00023012"/>
    </source>
</evidence>
<dbReference type="PANTHER" id="PTHR44591:SF14">
    <property type="entry name" value="PROTEIN PILG"/>
    <property type="match status" value="1"/>
</dbReference>
<evidence type="ECO:0000256" key="1">
    <source>
        <dbReference type="ARBA" id="ARBA00022553"/>
    </source>
</evidence>
<dbReference type="InterPro" id="IPR001789">
    <property type="entry name" value="Sig_transdc_resp-reg_receiver"/>
</dbReference>
<evidence type="ECO:0000256" key="3">
    <source>
        <dbReference type="PROSITE-ProRule" id="PRU00169"/>
    </source>
</evidence>
<dbReference type="Gene3D" id="3.40.50.2300">
    <property type="match status" value="1"/>
</dbReference>
<dbReference type="CDD" id="cd17574">
    <property type="entry name" value="REC_OmpR"/>
    <property type="match status" value="1"/>
</dbReference>
<name>A0ABW3QFF6_9BACT</name>
<keyword evidence="1 3" id="KW-0597">Phosphoprotein</keyword>
<evidence type="ECO:0000313" key="5">
    <source>
        <dbReference type="EMBL" id="MFD1142983.1"/>
    </source>
</evidence>
<organism evidence="5 6">
    <name type="scientific">Larkinella insperata</name>
    <dbReference type="NCBI Taxonomy" id="332158"/>
    <lineage>
        <taxon>Bacteria</taxon>
        <taxon>Pseudomonadati</taxon>
        <taxon>Bacteroidota</taxon>
        <taxon>Cytophagia</taxon>
        <taxon>Cytophagales</taxon>
        <taxon>Spirosomataceae</taxon>
        <taxon>Larkinella</taxon>
    </lineage>
</organism>
<dbReference type="Proteomes" id="UP001597116">
    <property type="component" value="Unassembled WGS sequence"/>
</dbReference>
<feature type="domain" description="Response regulatory" evidence="4">
    <location>
        <begin position="6"/>
        <end position="122"/>
    </location>
</feature>